<sequence>MGLRGPSTPPLIHRERSSMASSAPDPAPPVLVRTSDGIATVTLNRPTRRNAASWDLVTGLLDALEQVRDDANARVLVLTGAGGDFSVGADLARVSSDERSAQETRTLRGRSLEDDHERLAVASTVTERLVTFPKPTIAAVDGACAGAGLSIALATDLQVASSDAVLVTAFVSAGVSGDLGSAWLLSRAVGPARARSLLLDPRRLTGAEAAAIGLLTEATDDLPGRVHELATKLARQAPLAMRLAKLNVADAMTSTLTDYLRAEVPRMVESARSKDARAAARAFIERRAPEFTGE</sequence>
<dbReference type="GO" id="GO:0003824">
    <property type="term" value="F:catalytic activity"/>
    <property type="evidence" value="ECO:0007669"/>
    <property type="project" value="InterPro"/>
</dbReference>
<evidence type="ECO:0000256" key="3">
    <source>
        <dbReference type="SAM" id="MobiDB-lite"/>
    </source>
</evidence>
<dbReference type="OrthoDB" id="8452484at2"/>
<evidence type="ECO:0000313" key="5">
    <source>
        <dbReference type="Proteomes" id="UP000321571"/>
    </source>
</evidence>
<evidence type="ECO:0000256" key="1">
    <source>
        <dbReference type="ARBA" id="ARBA00005254"/>
    </source>
</evidence>
<protein>
    <submittedName>
        <fullName evidence="4">Enoyl-CoA hydratase</fullName>
    </submittedName>
</protein>
<comment type="caution">
    <text evidence="4">The sequence shown here is derived from an EMBL/GenBank/DDBJ whole genome shotgun (WGS) entry which is preliminary data.</text>
</comment>
<feature type="region of interest" description="Disordered" evidence="3">
    <location>
        <begin position="1"/>
        <end position="29"/>
    </location>
</feature>
<evidence type="ECO:0000256" key="2">
    <source>
        <dbReference type="RuleBase" id="RU003707"/>
    </source>
</evidence>
<dbReference type="Proteomes" id="UP000321571">
    <property type="component" value="Unassembled WGS sequence"/>
</dbReference>
<dbReference type="SUPFAM" id="SSF52096">
    <property type="entry name" value="ClpP/crotonase"/>
    <property type="match status" value="1"/>
</dbReference>
<organism evidence="4 5">
    <name type="scientific">Aeromicrobium terrae</name>
    <dbReference type="NCBI Taxonomy" id="2498846"/>
    <lineage>
        <taxon>Bacteria</taxon>
        <taxon>Bacillati</taxon>
        <taxon>Actinomycetota</taxon>
        <taxon>Actinomycetes</taxon>
        <taxon>Propionibacteriales</taxon>
        <taxon>Nocardioidaceae</taxon>
        <taxon>Aeromicrobium</taxon>
    </lineage>
</organism>
<gene>
    <name evidence="4" type="ORF">FHP06_09865</name>
</gene>
<accession>A0A5C8NFQ1</accession>
<comment type="similarity">
    <text evidence="1 2">Belongs to the enoyl-CoA hydratase/isomerase family.</text>
</comment>
<dbReference type="InterPro" id="IPR014748">
    <property type="entry name" value="Enoyl-CoA_hydra_C"/>
</dbReference>
<dbReference type="PROSITE" id="PS00166">
    <property type="entry name" value="ENOYL_COA_HYDRATASE"/>
    <property type="match status" value="1"/>
</dbReference>
<dbReference type="EMBL" id="VDUX01000004">
    <property type="protein sequence ID" value="TXL60724.1"/>
    <property type="molecule type" value="Genomic_DNA"/>
</dbReference>
<dbReference type="InterPro" id="IPR029045">
    <property type="entry name" value="ClpP/crotonase-like_dom_sf"/>
</dbReference>
<dbReference type="InterPro" id="IPR018376">
    <property type="entry name" value="Enoyl-CoA_hyd/isom_CS"/>
</dbReference>
<dbReference type="PANTHER" id="PTHR43459">
    <property type="entry name" value="ENOYL-COA HYDRATASE"/>
    <property type="match status" value="1"/>
</dbReference>
<dbReference type="InterPro" id="IPR001753">
    <property type="entry name" value="Enoyl-CoA_hydra/iso"/>
</dbReference>
<reference evidence="4 5" key="1">
    <citation type="submission" date="2019-06" db="EMBL/GenBank/DDBJ databases">
        <title>Aeromicrobium sp. nov., isolated from a maize field.</title>
        <authorList>
            <person name="Lin S.-Y."/>
            <person name="Tsai C.-F."/>
            <person name="Young C.-C."/>
        </authorList>
    </citation>
    <scope>NUCLEOTIDE SEQUENCE [LARGE SCALE GENOMIC DNA]</scope>
    <source>
        <strain evidence="4 5">CC-CFT486</strain>
    </source>
</reference>
<dbReference type="AlphaFoldDB" id="A0A5C8NFQ1"/>
<dbReference type="CDD" id="cd06558">
    <property type="entry name" value="crotonase-like"/>
    <property type="match status" value="1"/>
</dbReference>
<dbReference type="Pfam" id="PF00378">
    <property type="entry name" value="ECH_1"/>
    <property type="match status" value="1"/>
</dbReference>
<dbReference type="Gene3D" id="1.10.12.10">
    <property type="entry name" value="Lyase 2-enoyl-coa Hydratase, Chain A, domain 2"/>
    <property type="match status" value="1"/>
</dbReference>
<name>A0A5C8NFQ1_9ACTN</name>
<dbReference type="PANTHER" id="PTHR43459:SF1">
    <property type="entry name" value="EG:BACN32G11.4 PROTEIN"/>
    <property type="match status" value="1"/>
</dbReference>
<dbReference type="Gene3D" id="3.90.226.10">
    <property type="entry name" value="2-enoyl-CoA Hydratase, Chain A, domain 1"/>
    <property type="match status" value="1"/>
</dbReference>
<proteinExistence type="inferred from homology"/>
<evidence type="ECO:0000313" key="4">
    <source>
        <dbReference type="EMBL" id="TXL60724.1"/>
    </source>
</evidence>
<keyword evidence="5" id="KW-1185">Reference proteome</keyword>